<dbReference type="Proteomes" id="UP000799539">
    <property type="component" value="Unassembled WGS sequence"/>
</dbReference>
<dbReference type="InterPro" id="IPR000560">
    <property type="entry name" value="His_Pase_clade-2"/>
</dbReference>
<dbReference type="InterPro" id="IPR050645">
    <property type="entry name" value="Histidine_acid_phosphatase"/>
</dbReference>
<dbReference type="InterPro" id="IPR033379">
    <property type="entry name" value="Acid_Pase_AS"/>
</dbReference>
<dbReference type="EMBL" id="ML992664">
    <property type="protein sequence ID" value="KAF2216289.1"/>
    <property type="molecule type" value="Genomic_DNA"/>
</dbReference>
<evidence type="ECO:0000256" key="2">
    <source>
        <dbReference type="ARBA" id="ARBA00012632"/>
    </source>
</evidence>
<dbReference type="PANTHER" id="PTHR11567">
    <property type="entry name" value="ACID PHOSPHATASE-RELATED"/>
    <property type="match status" value="1"/>
</dbReference>
<reference evidence="4" key="1">
    <citation type="journal article" date="2020" name="Stud. Mycol.">
        <title>101 Dothideomycetes genomes: a test case for predicting lifestyles and emergence of pathogens.</title>
        <authorList>
            <person name="Haridas S."/>
            <person name="Albert R."/>
            <person name="Binder M."/>
            <person name="Bloem J."/>
            <person name="Labutti K."/>
            <person name="Salamov A."/>
            <person name="Andreopoulos B."/>
            <person name="Baker S."/>
            <person name="Barry K."/>
            <person name="Bills G."/>
            <person name="Bluhm B."/>
            <person name="Cannon C."/>
            <person name="Castanera R."/>
            <person name="Culley D."/>
            <person name="Daum C."/>
            <person name="Ezra D."/>
            <person name="Gonzalez J."/>
            <person name="Henrissat B."/>
            <person name="Kuo A."/>
            <person name="Liang C."/>
            <person name="Lipzen A."/>
            <person name="Lutzoni F."/>
            <person name="Magnuson J."/>
            <person name="Mondo S."/>
            <person name="Nolan M."/>
            <person name="Ohm R."/>
            <person name="Pangilinan J."/>
            <person name="Park H.-J."/>
            <person name="Ramirez L."/>
            <person name="Alfaro M."/>
            <person name="Sun H."/>
            <person name="Tritt A."/>
            <person name="Yoshinaga Y."/>
            <person name="Zwiers L.-H."/>
            <person name="Turgeon B."/>
            <person name="Goodwin S."/>
            <person name="Spatafora J."/>
            <person name="Crous P."/>
            <person name="Grigoriev I."/>
        </authorList>
    </citation>
    <scope>NUCLEOTIDE SEQUENCE</scope>
    <source>
        <strain evidence="4">SCOH1-5</strain>
    </source>
</reference>
<dbReference type="CDD" id="cd07061">
    <property type="entry name" value="HP_HAP_like"/>
    <property type="match status" value="1"/>
</dbReference>
<dbReference type="OrthoDB" id="10257284at2759"/>
<proteinExistence type="inferred from homology"/>
<dbReference type="Gene3D" id="3.40.50.1240">
    <property type="entry name" value="Phosphoglycerate mutase-like"/>
    <property type="match status" value="1"/>
</dbReference>
<accession>A0A6A6FSE5</accession>
<keyword evidence="5" id="KW-1185">Reference proteome</keyword>
<evidence type="ECO:0000313" key="4">
    <source>
        <dbReference type="EMBL" id="KAF2216289.1"/>
    </source>
</evidence>
<name>A0A6A6FSE5_9PEZI</name>
<evidence type="ECO:0000256" key="1">
    <source>
        <dbReference type="ARBA" id="ARBA00005375"/>
    </source>
</evidence>
<dbReference type="PANTHER" id="PTHR11567:SF110">
    <property type="entry name" value="2-PHOSPHOXYLOSE PHOSPHATASE 1"/>
    <property type="match status" value="1"/>
</dbReference>
<evidence type="ECO:0000256" key="3">
    <source>
        <dbReference type="ARBA" id="ARBA00022801"/>
    </source>
</evidence>
<evidence type="ECO:0000313" key="5">
    <source>
        <dbReference type="Proteomes" id="UP000799539"/>
    </source>
</evidence>
<dbReference type="Pfam" id="PF00328">
    <property type="entry name" value="His_Phos_2"/>
    <property type="match status" value="1"/>
</dbReference>
<dbReference type="PROSITE" id="PS00616">
    <property type="entry name" value="HIS_ACID_PHOSPHAT_1"/>
    <property type="match status" value="1"/>
</dbReference>
<protein>
    <recommendedName>
        <fullName evidence="2">3-phytase</fullName>
        <ecNumber evidence="2">3.1.3.8</ecNumber>
    </recommendedName>
</protein>
<keyword evidence="3" id="KW-0378">Hydrolase</keyword>
<dbReference type="InterPro" id="IPR029033">
    <property type="entry name" value="His_PPase_superfam"/>
</dbReference>
<comment type="similarity">
    <text evidence="1">Belongs to the histidine acid phosphatase family.</text>
</comment>
<organism evidence="4 5">
    <name type="scientific">Cercospora zeae-maydis SCOH1-5</name>
    <dbReference type="NCBI Taxonomy" id="717836"/>
    <lineage>
        <taxon>Eukaryota</taxon>
        <taxon>Fungi</taxon>
        <taxon>Dikarya</taxon>
        <taxon>Ascomycota</taxon>
        <taxon>Pezizomycotina</taxon>
        <taxon>Dothideomycetes</taxon>
        <taxon>Dothideomycetidae</taxon>
        <taxon>Mycosphaerellales</taxon>
        <taxon>Mycosphaerellaceae</taxon>
        <taxon>Cercospora</taxon>
    </lineage>
</organism>
<dbReference type="GO" id="GO:0016158">
    <property type="term" value="F:inositol hexakisphosphate 3-phosphatase activity"/>
    <property type="evidence" value="ECO:0007669"/>
    <property type="project" value="UniProtKB-EC"/>
</dbReference>
<dbReference type="EC" id="3.1.3.8" evidence="2"/>
<dbReference type="SUPFAM" id="SSF53254">
    <property type="entry name" value="Phosphoglycerate mutase-like"/>
    <property type="match status" value="1"/>
</dbReference>
<sequence length="499" mass="55507">MTTLQPRSPYSEGELAKLYPANLQLQQVQILLRHGERTPVSARFQNAGLHSTWPYCRTAKQLTTTILTADGSLDDLQWKRRLETLSTGDAPKLAAGSKGEIDAVCLLGQLTDRGRETTLALGQRIRTLYVNQLGFLPSFLDEQNKSKISLRATLVPRALESVQQAFVGLYPAASRSPGLVPQPIVQRAVQDETLFPNESGCKRFAELAHQFADRAAKLWNDTDEMNYINEKIGKWMSTESPKVQIDSHPRLVGIMDSINATLAHGPDTRLPAEFYDETLRSHVDRMCVEEWFAGYQESKEYRKLGIGGLVGDLAQRMVERTTGIPKEGQDEPLEFSMAGCHDTTIASTLAALGGFDHRKDKWPNFTSNIAFELFKSRDAPTNSKTRSGSSWLSSLFSSKASESAAREPLHSMPAATKRKLEGHYVRLRYNDEPVALPFCRGPGRHLEGDETFCTLAAFKEAVDLITPKDWKTECRSNLGTTAFPSEIEPPPGVRVPQDL</sequence>
<gene>
    <name evidence="4" type="ORF">CERZMDRAFT_33758</name>
</gene>
<dbReference type="AlphaFoldDB" id="A0A6A6FSE5"/>